<sequence>MAKSNAERLRAFKERKKEKEKVASLTLDGVFKTPFFETLPPDYDTESQFADSFEFIGLPTPVFNDDLGIEHHTLYSDESAAELFELNRRSLGRAEMMITALNEAAENLAFYVNKYKRTEIKARLAEIEASDLSDPETKRAALKNAARLNKMLEQLDKQVRLTFPQWKVTG</sequence>
<dbReference type="GeneID" id="31491177"/>
<protein>
    <submittedName>
        <fullName evidence="2">Uncharacterized protein</fullName>
    </submittedName>
</protein>
<gene>
    <name evidence="2" type="ordered locus">RCAP_rcc02345</name>
</gene>
<evidence type="ECO:0000313" key="3">
    <source>
        <dbReference type="Proteomes" id="UP000002361"/>
    </source>
</evidence>
<keyword evidence="3" id="KW-1185">Reference proteome</keyword>
<name>D5ALL4_RHOCB</name>
<accession>D5ALL4</accession>
<dbReference type="HOGENOM" id="CLU_1569460_0_0_5"/>
<reference key="1">
    <citation type="submission" date="2008-12" db="EMBL/GenBank/DDBJ databases">
        <title>Complete genome sequence of Rhodobacter capsulatus SB1003.</title>
        <authorList>
            <person name="Strnad H."/>
            <person name="Lapidus A."/>
            <person name="Vlcek C."/>
            <person name="Ulbrich P."/>
            <person name="Paces J."/>
            <person name="Maltsev N."/>
            <person name="Kumar V."/>
            <person name="Kogan Y."/>
            <person name="Milgram A."/>
            <person name="Rebrekov D."/>
            <person name="Mazur M."/>
            <person name="Cox R."/>
            <person name="Kyrpides N."/>
            <person name="Kolar M."/>
            <person name="Sachova J."/>
            <person name="Ridl J."/>
            <person name="Ivanova N."/>
            <person name="Kapatral V."/>
            <person name="Los T."/>
            <person name="Lykidis A."/>
            <person name="Mikhailova N."/>
            <person name="Reznik G."/>
            <person name="Vasieva O."/>
            <person name="Fonstein M."/>
            <person name="Paces V."/>
            <person name="Haselkorn R."/>
        </authorList>
    </citation>
    <scope>NUCLEOTIDE SEQUENCE</scope>
    <source>
        <strain>SB1003</strain>
    </source>
</reference>
<dbReference type="eggNOG" id="ENOG5032TRK">
    <property type="taxonomic scope" value="Bacteria"/>
</dbReference>
<dbReference type="RefSeq" id="WP_013068054.1">
    <property type="nucleotide sequence ID" value="NC_014034.1"/>
</dbReference>
<organism evidence="2 3">
    <name type="scientific">Rhodobacter capsulatus (strain ATCC BAA-309 / NBRC 16581 / SB1003)</name>
    <dbReference type="NCBI Taxonomy" id="272942"/>
    <lineage>
        <taxon>Bacteria</taxon>
        <taxon>Pseudomonadati</taxon>
        <taxon>Pseudomonadota</taxon>
        <taxon>Alphaproteobacteria</taxon>
        <taxon>Rhodobacterales</taxon>
        <taxon>Rhodobacter group</taxon>
        <taxon>Rhodobacter</taxon>
    </lineage>
</organism>
<evidence type="ECO:0000256" key="1">
    <source>
        <dbReference type="SAM" id="Coils"/>
    </source>
</evidence>
<dbReference type="EMBL" id="CP001312">
    <property type="protein sequence ID" value="ADE86075.1"/>
    <property type="molecule type" value="Genomic_DNA"/>
</dbReference>
<keyword evidence="1" id="KW-0175">Coiled coil</keyword>
<feature type="coiled-coil region" evidence="1">
    <location>
        <begin position="101"/>
        <end position="158"/>
    </location>
</feature>
<proteinExistence type="predicted"/>
<dbReference type="AlphaFoldDB" id="D5ALL4"/>
<dbReference type="Proteomes" id="UP000002361">
    <property type="component" value="Chromosome"/>
</dbReference>
<reference evidence="2 3" key="2">
    <citation type="journal article" date="2010" name="J. Bacteriol.">
        <title>Complete genome sequence of the photosynthetic purple nonsulfur bacterium Rhodobacter capsulatus SB 1003.</title>
        <authorList>
            <person name="Strnad H."/>
            <person name="Lapidus A."/>
            <person name="Paces J."/>
            <person name="Ulbrich P."/>
            <person name="Vlcek C."/>
            <person name="Paces V."/>
            <person name="Haselkorn R."/>
        </authorList>
    </citation>
    <scope>NUCLEOTIDE SEQUENCE [LARGE SCALE GENOMIC DNA]</scope>
    <source>
        <strain evidence="3">ATCC BAA-309 / NBRC 16581 / SB1003</strain>
    </source>
</reference>
<dbReference type="OrthoDB" id="8421236at2"/>
<evidence type="ECO:0000313" key="2">
    <source>
        <dbReference type="EMBL" id="ADE86075.1"/>
    </source>
</evidence>
<dbReference type="KEGG" id="rcp:RCAP_rcc02345"/>